<dbReference type="AlphaFoldDB" id="A0A1L9S6X9"/>
<feature type="transmembrane region" description="Helical" evidence="2">
    <location>
        <begin position="67"/>
        <end position="87"/>
    </location>
</feature>
<organism evidence="3 4">
    <name type="scientific">Penicilliopsis zonata CBS 506.65</name>
    <dbReference type="NCBI Taxonomy" id="1073090"/>
    <lineage>
        <taxon>Eukaryota</taxon>
        <taxon>Fungi</taxon>
        <taxon>Dikarya</taxon>
        <taxon>Ascomycota</taxon>
        <taxon>Pezizomycotina</taxon>
        <taxon>Eurotiomycetes</taxon>
        <taxon>Eurotiomycetidae</taxon>
        <taxon>Eurotiales</taxon>
        <taxon>Aspergillaceae</taxon>
        <taxon>Penicilliopsis</taxon>
    </lineage>
</organism>
<sequence length="419" mass="45241">MGFSGDIPGSAAAAAAGRTCSTTSHQVFLPLLPLLLSLPLLFFSPTPSGCLMLVSSRTYTFLKPSRVSSFLLLLPSTCLLSLSLSLSLPISPLLLLLLFSLTSIRLAAMARLCLPGLTQVPGSKAARFKTQPAFRCLPRTVVFRANRESLSSRIPSPPPTPSPPSPASPAGGRSFTEMSRGSRLPIRKVVPPTPCTVSPLRSAPTASSTSPSLEARRAARQARQRPWSQPVKTTPRQEGSSCSAAARTPRSVVVRPPPVQPVAVPGASARKAIALIDAALAKPRPRRAQETTPVVSDKKKRVRFGDATVHHVDPWIVRSEHVFPAPGRILGLLVGWKVTPLAIPDEYGETEKYSTSWASDSASMYADHVHGPKYCDPDCCAWASLAQVARANPTCNLRQVKKIWLAMRWKARRMGHFFL</sequence>
<dbReference type="Proteomes" id="UP000184188">
    <property type="component" value="Unassembled WGS sequence"/>
</dbReference>
<keyword evidence="2" id="KW-1133">Transmembrane helix</keyword>
<accession>A0A1L9S6X9</accession>
<evidence type="ECO:0000256" key="1">
    <source>
        <dbReference type="SAM" id="MobiDB-lite"/>
    </source>
</evidence>
<feature type="transmembrane region" description="Helical" evidence="2">
    <location>
        <begin position="31"/>
        <end position="55"/>
    </location>
</feature>
<keyword evidence="4" id="KW-1185">Reference proteome</keyword>
<evidence type="ECO:0000313" key="4">
    <source>
        <dbReference type="Proteomes" id="UP000184188"/>
    </source>
</evidence>
<proteinExistence type="predicted"/>
<feature type="compositionally biased region" description="Polar residues" evidence="1">
    <location>
        <begin position="226"/>
        <end position="242"/>
    </location>
</feature>
<protein>
    <submittedName>
        <fullName evidence="3">Uncharacterized protein</fullName>
    </submittedName>
</protein>
<dbReference type="EMBL" id="KV878355">
    <property type="protein sequence ID" value="OJJ42916.1"/>
    <property type="molecule type" value="Genomic_DNA"/>
</dbReference>
<keyword evidence="2" id="KW-0472">Membrane</keyword>
<feature type="region of interest" description="Disordered" evidence="1">
    <location>
        <begin position="149"/>
        <end position="251"/>
    </location>
</feature>
<reference evidence="4" key="1">
    <citation type="journal article" date="2017" name="Genome Biol.">
        <title>Comparative genomics reveals high biological diversity and specific adaptations in the industrially and medically important fungal genus Aspergillus.</title>
        <authorList>
            <person name="de Vries R.P."/>
            <person name="Riley R."/>
            <person name="Wiebenga A."/>
            <person name="Aguilar-Osorio G."/>
            <person name="Amillis S."/>
            <person name="Uchima C.A."/>
            <person name="Anderluh G."/>
            <person name="Asadollahi M."/>
            <person name="Askin M."/>
            <person name="Barry K."/>
            <person name="Battaglia E."/>
            <person name="Bayram O."/>
            <person name="Benocci T."/>
            <person name="Braus-Stromeyer S.A."/>
            <person name="Caldana C."/>
            <person name="Canovas D."/>
            <person name="Cerqueira G.C."/>
            <person name="Chen F."/>
            <person name="Chen W."/>
            <person name="Choi C."/>
            <person name="Clum A."/>
            <person name="Dos Santos R.A."/>
            <person name="Damasio A.R."/>
            <person name="Diallinas G."/>
            <person name="Emri T."/>
            <person name="Fekete E."/>
            <person name="Flipphi M."/>
            <person name="Freyberg S."/>
            <person name="Gallo A."/>
            <person name="Gournas C."/>
            <person name="Habgood R."/>
            <person name="Hainaut M."/>
            <person name="Harispe M.L."/>
            <person name="Henrissat B."/>
            <person name="Hilden K.S."/>
            <person name="Hope R."/>
            <person name="Hossain A."/>
            <person name="Karabika E."/>
            <person name="Karaffa L."/>
            <person name="Karanyi Z."/>
            <person name="Krasevec N."/>
            <person name="Kuo A."/>
            <person name="Kusch H."/>
            <person name="LaButti K."/>
            <person name="Lagendijk E.L."/>
            <person name="Lapidus A."/>
            <person name="Levasseur A."/>
            <person name="Lindquist E."/>
            <person name="Lipzen A."/>
            <person name="Logrieco A.F."/>
            <person name="MacCabe A."/>
            <person name="Maekelae M.R."/>
            <person name="Malavazi I."/>
            <person name="Melin P."/>
            <person name="Meyer V."/>
            <person name="Mielnichuk N."/>
            <person name="Miskei M."/>
            <person name="Molnar A.P."/>
            <person name="Mule G."/>
            <person name="Ngan C.Y."/>
            <person name="Orejas M."/>
            <person name="Orosz E."/>
            <person name="Ouedraogo J.P."/>
            <person name="Overkamp K.M."/>
            <person name="Park H.-S."/>
            <person name="Perrone G."/>
            <person name="Piumi F."/>
            <person name="Punt P.J."/>
            <person name="Ram A.F."/>
            <person name="Ramon A."/>
            <person name="Rauscher S."/>
            <person name="Record E."/>
            <person name="Riano-Pachon D.M."/>
            <person name="Robert V."/>
            <person name="Roehrig J."/>
            <person name="Ruller R."/>
            <person name="Salamov A."/>
            <person name="Salih N.S."/>
            <person name="Samson R.A."/>
            <person name="Sandor E."/>
            <person name="Sanguinetti M."/>
            <person name="Schuetze T."/>
            <person name="Sepcic K."/>
            <person name="Shelest E."/>
            <person name="Sherlock G."/>
            <person name="Sophianopoulou V."/>
            <person name="Squina F.M."/>
            <person name="Sun H."/>
            <person name="Susca A."/>
            <person name="Todd R.B."/>
            <person name="Tsang A."/>
            <person name="Unkles S.E."/>
            <person name="van de Wiele N."/>
            <person name="van Rossen-Uffink D."/>
            <person name="Oliveira J.V."/>
            <person name="Vesth T.C."/>
            <person name="Visser J."/>
            <person name="Yu J.-H."/>
            <person name="Zhou M."/>
            <person name="Andersen M.R."/>
            <person name="Archer D.B."/>
            <person name="Baker S.E."/>
            <person name="Benoit I."/>
            <person name="Brakhage A.A."/>
            <person name="Braus G.H."/>
            <person name="Fischer R."/>
            <person name="Frisvad J.C."/>
            <person name="Goldman G.H."/>
            <person name="Houbraken J."/>
            <person name="Oakley B."/>
            <person name="Pocsi I."/>
            <person name="Scazzocchio C."/>
            <person name="Seiboth B."/>
            <person name="vanKuyk P.A."/>
            <person name="Wortman J."/>
            <person name="Dyer P.S."/>
            <person name="Grigoriev I.V."/>
        </authorList>
    </citation>
    <scope>NUCLEOTIDE SEQUENCE [LARGE SCALE GENOMIC DNA]</scope>
    <source>
        <strain evidence="4">CBS 506.65</strain>
    </source>
</reference>
<evidence type="ECO:0000313" key="3">
    <source>
        <dbReference type="EMBL" id="OJJ42916.1"/>
    </source>
</evidence>
<name>A0A1L9S6X9_9EURO</name>
<dbReference type="RefSeq" id="XP_022577426.1">
    <property type="nucleotide sequence ID" value="XM_022721373.1"/>
</dbReference>
<evidence type="ECO:0000256" key="2">
    <source>
        <dbReference type="SAM" id="Phobius"/>
    </source>
</evidence>
<dbReference type="VEuPathDB" id="FungiDB:ASPZODRAFT_1237540"/>
<gene>
    <name evidence="3" type="ORF">ASPZODRAFT_1237540</name>
</gene>
<dbReference type="OrthoDB" id="4221626at2759"/>
<dbReference type="GeneID" id="34607838"/>
<feature type="compositionally biased region" description="Low complexity" evidence="1">
    <location>
        <begin position="202"/>
        <end position="212"/>
    </location>
</feature>
<feature type="compositionally biased region" description="Pro residues" evidence="1">
    <location>
        <begin position="155"/>
        <end position="167"/>
    </location>
</feature>
<keyword evidence="2" id="KW-0812">Transmembrane</keyword>